<reference evidence="2 3" key="1">
    <citation type="journal article" date="2016" name="Proc. Natl. Acad. Sci. U.S.A.">
        <title>Comparative genomics of biotechnologically important yeasts.</title>
        <authorList>
            <person name="Riley R."/>
            <person name="Haridas S."/>
            <person name="Wolfe K.H."/>
            <person name="Lopes M.R."/>
            <person name="Hittinger C.T."/>
            <person name="Goeker M."/>
            <person name="Salamov A.A."/>
            <person name="Wisecaver J.H."/>
            <person name="Long T.M."/>
            <person name="Calvey C.H."/>
            <person name="Aerts A.L."/>
            <person name="Barry K.W."/>
            <person name="Choi C."/>
            <person name="Clum A."/>
            <person name="Coughlan A.Y."/>
            <person name="Deshpande S."/>
            <person name="Douglass A.P."/>
            <person name="Hanson S.J."/>
            <person name="Klenk H.-P."/>
            <person name="LaButti K.M."/>
            <person name="Lapidus A."/>
            <person name="Lindquist E.A."/>
            <person name="Lipzen A.M."/>
            <person name="Meier-Kolthoff J.P."/>
            <person name="Ohm R.A."/>
            <person name="Otillar R.P."/>
            <person name="Pangilinan J.L."/>
            <person name="Peng Y."/>
            <person name="Rokas A."/>
            <person name="Rosa C.A."/>
            <person name="Scheuner C."/>
            <person name="Sibirny A.A."/>
            <person name="Slot J.C."/>
            <person name="Stielow J.B."/>
            <person name="Sun H."/>
            <person name="Kurtzman C.P."/>
            <person name="Blackwell M."/>
            <person name="Grigoriev I.V."/>
            <person name="Jeffries T.W."/>
        </authorList>
    </citation>
    <scope>NUCLEOTIDE SEQUENCE [LARGE SCALE GENOMIC DNA]</scope>
    <source>
        <strain evidence="2 3">DSM 6958</strain>
    </source>
</reference>
<name>A0A1E3PLZ5_9ASCO</name>
<evidence type="ECO:0000256" key="1">
    <source>
        <dbReference type="SAM" id="MobiDB-lite"/>
    </source>
</evidence>
<keyword evidence="3" id="KW-1185">Reference proteome</keyword>
<organism evidence="2 3">
    <name type="scientific">Nadsonia fulvescens var. elongata DSM 6958</name>
    <dbReference type="NCBI Taxonomy" id="857566"/>
    <lineage>
        <taxon>Eukaryota</taxon>
        <taxon>Fungi</taxon>
        <taxon>Dikarya</taxon>
        <taxon>Ascomycota</taxon>
        <taxon>Saccharomycotina</taxon>
        <taxon>Dipodascomycetes</taxon>
        <taxon>Dipodascales</taxon>
        <taxon>Dipodascales incertae sedis</taxon>
        <taxon>Nadsonia</taxon>
    </lineage>
</organism>
<evidence type="ECO:0000313" key="2">
    <source>
        <dbReference type="EMBL" id="ODQ66466.1"/>
    </source>
</evidence>
<feature type="region of interest" description="Disordered" evidence="1">
    <location>
        <begin position="68"/>
        <end position="87"/>
    </location>
</feature>
<dbReference type="EMBL" id="KV454408">
    <property type="protein sequence ID" value="ODQ66466.1"/>
    <property type="molecule type" value="Genomic_DNA"/>
</dbReference>
<evidence type="ECO:0000313" key="3">
    <source>
        <dbReference type="Proteomes" id="UP000095009"/>
    </source>
</evidence>
<feature type="compositionally biased region" description="Low complexity" evidence="1">
    <location>
        <begin position="71"/>
        <end position="83"/>
    </location>
</feature>
<accession>A0A1E3PLZ5</accession>
<dbReference type="Proteomes" id="UP000095009">
    <property type="component" value="Unassembled WGS sequence"/>
</dbReference>
<feature type="region of interest" description="Disordered" evidence="1">
    <location>
        <begin position="114"/>
        <end position="150"/>
    </location>
</feature>
<protein>
    <submittedName>
        <fullName evidence="2">Uncharacterized protein</fullName>
    </submittedName>
</protein>
<feature type="region of interest" description="Disordered" evidence="1">
    <location>
        <begin position="209"/>
        <end position="228"/>
    </location>
</feature>
<proteinExistence type="predicted"/>
<gene>
    <name evidence="2" type="ORF">NADFUDRAFT_82277</name>
</gene>
<sequence>MCEIVLYPSQPLSCKASENNPWNNYATVNQYLRMDSLDSSGRIRNNDYINESPNMQWWNESAGVISHYDNESQNGNSNNSDNDIMMDDYTSFENPRIAILEGVMYSNNSECTADNFNGDDHHERKSLNSRRLFSPPPVSHSSSEEDSDDTWIDDIEDTSINTKVVHKESDSAPGISSSNGYGVSNIEGFLVSETNKSVGKNQTFSRYSSNKQILKHRRSPIRKQQNQQLRQQQITAYNNRELKEDRMKRYYSRQVKRAKTSAGGVYQSNGCWNRSGKMASSRVSSSVTNGNYLSLAGKRNSLGSSDESSLSCKSKKVQFACN</sequence>
<dbReference type="AlphaFoldDB" id="A0A1E3PLZ5"/>